<name>A0A0N5BZ20_STREA</name>
<dbReference type="InterPro" id="IPR036612">
    <property type="entry name" value="KH_dom_type_1_sf"/>
</dbReference>
<dbReference type="InterPro" id="IPR015848">
    <property type="entry name" value="PNPase_PH_RNA-bd_bac/org-type"/>
</dbReference>
<dbReference type="InterPro" id="IPR036456">
    <property type="entry name" value="PNPase_PH_RNA-bd_sf"/>
</dbReference>
<protein>
    <submittedName>
        <fullName evidence="7">Polyribonucleotide nucleotidyltransferase</fullName>
    </submittedName>
</protein>
<dbReference type="GO" id="GO:0005739">
    <property type="term" value="C:mitochondrion"/>
    <property type="evidence" value="ECO:0007669"/>
    <property type="project" value="TreeGrafter"/>
</dbReference>
<dbReference type="NCBIfam" id="NF008805">
    <property type="entry name" value="PRK11824.1"/>
    <property type="match status" value="1"/>
</dbReference>
<feature type="domain" description="Exoribonuclease phosphorolytic" evidence="3">
    <location>
        <begin position="349"/>
        <end position="483"/>
    </location>
</feature>
<organism evidence="6 7">
    <name type="scientific">Strongyloides papillosus</name>
    <name type="common">Intestinal threadworm</name>
    <dbReference type="NCBI Taxonomy" id="174720"/>
    <lineage>
        <taxon>Eukaryota</taxon>
        <taxon>Metazoa</taxon>
        <taxon>Ecdysozoa</taxon>
        <taxon>Nematoda</taxon>
        <taxon>Chromadorea</taxon>
        <taxon>Rhabditida</taxon>
        <taxon>Tylenchina</taxon>
        <taxon>Panagrolaimomorpha</taxon>
        <taxon>Strongyloidoidea</taxon>
        <taxon>Strongyloididae</taxon>
        <taxon>Strongyloides</taxon>
    </lineage>
</organism>
<dbReference type="Pfam" id="PF03726">
    <property type="entry name" value="PNPase"/>
    <property type="match status" value="1"/>
</dbReference>
<dbReference type="GO" id="GO:0000958">
    <property type="term" value="P:mitochondrial mRNA catabolic process"/>
    <property type="evidence" value="ECO:0007669"/>
    <property type="project" value="TreeGrafter"/>
</dbReference>
<evidence type="ECO:0000259" key="4">
    <source>
        <dbReference type="Pfam" id="PF03725"/>
    </source>
</evidence>
<dbReference type="STRING" id="174720.A0A0N5BZ20"/>
<evidence type="ECO:0000313" key="6">
    <source>
        <dbReference type="Proteomes" id="UP000046392"/>
    </source>
</evidence>
<feature type="domain" description="Exoribonuclease phosphorolytic" evidence="3">
    <location>
        <begin position="39"/>
        <end position="165"/>
    </location>
</feature>
<dbReference type="InterPro" id="IPR020568">
    <property type="entry name" value="Ribosomal_Su5_D2-typ_SF"/>
</dbReference>
<dbReference type="SUPFAM" id="SSF55666">
    <property type="entry name" value="Ribonuclease PH domain 2-like"/>
    <property type="match status" value="2"/>
</dbReference>
<feature type="domain" description="Exoribonuclease phosphorolytic" evidence="4">
    <location>
        <begin position="168"/>
        <end position="230"/>
    </location>
</feature>
<dbReference type="InterPro" id="IPR015847">
    <property type="entry name" value="ExoRNase_PH_dom2"/>
</dbReference>
<dbReference type="Pfam" id="PF03725">
    <property type="entry name" value="RNase_PH_C"/>
    <property type="match status" value="1"/>
</dbReference>
<evidence type="ECO:0000259" key="3">
    <source>
        <dbReference type="Pfam" id="PF01138"/>
    </source>
</evidence>
<reference evidence="7" key="1">
    <citation type="submission" date="2017-02" db="UniProtKB">
        <authorList>
            <consortium name="WormBaseParasite"/>
        </authorList>
    </citation>
    <scope>IDENTIFICATION</scope>
</reference>
<keyword evidence="6" id="KW-1185">Reference proteome</keyword>
<dbReference type="PANTHER" id="PTHR11252:SF0">
    <property type="entry name" value="POLYRIBONUCLEOTIDE NUCLEOTIDYLTRANSFERASE 1, MITOCHONDRIAL"/>
    <property type="match status" value="1"/>
</dbReference>
<dbReference type="Gene3D" id="3.30.230.70">
    <property type="entry name" value="GHMP Kinase, N-terminal domain"/>
    <property type="match status" value="2"/>
</dbReference>
<dbReference type="GO" id="GO:0004654">
    <property type="term" value="F:polyribonucleotide nucleotidyltransferase activity"/>
    <property type="evidence" value="ECO:0007669"/>
    <property type="project" value="InterPro"/>
</dbReference>
<evidence type="ECO:0000256" key="2">
    <source>
        <dbReference type="PROSITE-ProRule" id="PRU00117"/>
    </source>
</evidence>
<dbReference type="Gene3D" id="3.30.1370.10">
    <property type="entry name" value="K Homology domain, type 1"/>
    <property type="match status" value="1"/>
</dbReference>
<dbReference type="InterPro" id="IPR027408">
    <property type="entry name" value="PNPase/RNase_PH_dom_sf"/>
</dbReference>
<dbReference type="SUPFAM" id="SSF54791">
    <property type="entry name" value="Eukaryotic type KH-domain (KH-domain type I)"/>
    <property type="match status" value="1"/>
</dbReference>
<dbReference type="InterPro" id="IPR001247">
    <property type="entry name" value="ExoRNase_PH_dom1"/>
</dbReference>
<dbReference type="PANTHER" id="PTHR11252">
    <property type="entry name" value="POLYRIBONUCLEOTIDE NUCLEOTIDYLTRANSFERASE"/>
    <property type="match status" value="1"/>
</dbReference>
<evidence type="ECO:0000313" key="7">
    <source>
        <dbReference type="WBParaSite" id="SPAL_0001101600.1"/>
    </source>
</evidence>
<accession>A0A0N5BZ20</accession>
<dbReference type="SUPFAM" id="SSF46915">
    <property type="entry name" value="Polynucleotide phosphorylase/guanosine pentaphosphate synthase (PNPase/GPSI), domain 3"/>
    <property type="match status" value="1"/>
</dbReference>
<dbReference type="GO" id="GO:0000175">
    <property type="term" value="F:3'-5'-RNA exonuclease activity"/>
    <property type="evidence" value="ECO:0007669"/>
    <property type="project" value="TreeGrafter"/>
</dbReference>
<dbReference type="GO" id="GO:0000965">
    <property type="term" value="P:mitochondrial RNA 3'-end processing"/>
    <property type="evidence" value="ECO:0007669"/>
    <property type="project" value="TreeGrafter"/>
</dbReference>
<dbReference type="Proteomes" id="UP000046392">
    <property type="component" value="Unplaced"/>
</dbReference>
<dbReference type="GO" id="GO:0005829">
    <property type="term" value="C:cytosol"/>
    <property type="evidence" value="ECO:0007669"/>
    <property type="project" value="TreeGrafter"/>
</dbReference>
<dbReference type="SUPFAM" id="SSF54211">
    <property type="entry name" value="Ribosomal protein S5 domain 2-like"/>
    <property type="match status" value="2"/>
</dbReference>
<dbReference type="Pfam" id="PF01138">
    <property type="entry name" value="RNase_PH"/>
    <property type="match status" value="2"/>
</dbReference>
<dbReference type="GO" id="GO:0003723">
    <property type="term" value="F:RNA binding"/>
    <property type="evidence" value="ECO:0007669"/>
    <property type="project" value="UniProtKB-UniRule"/>
</dbReference>
<sequence length="739" mass="83034">MLKLFRKHPQLLKYNIIKRNYNNEYMKSTATLNNGLSYTFESGRMARFADGSIVITQGENALLSTTVKGKEKVSAGFLNLMADYKPNAAAVGKIPENYLRKDFLNSDADVLTSRCIDRSLRPLFKENYDFPVQIICKPLAYDDDCDPVVLSINAASASAYCANLPLIDPVGAVRIAYVDDKIIVNPNKHLIKKSLINLLITGTDKDKIIMLEMEGKEVPLRIFQECVEEGVNSIKTIIKSIKELNPNFVPHDPQESSLSDIEFEIQSSIRHLAENELQFIFTDITLDKEGRDQKVREVAKTIQADLESQFKMTDFSTLFQKHFSKVAKEILRNETILSKKRMDGRDLDEIRPIKMEVDVYKKLHGSAIFQRGQSQVLSTVTFDSPESAFRPDSISQLFGLQEEKKFMHHYEFPSYATNEVKQQSRQNRREIGHGVLAEKALKNMIPSDFPFSIRLNTEVLESNGSTSMAAVVGGTLALRDAGVYLKSPVAGVAMGLMTSENSSESEKNVVLTDINGLEDYAGDMDFKIAGTKNGFTAMQLDIKIPGLSLNLLYEALHKSREGLNFIINKIYEIQPNAREELKKTVPVLEVINIPMKVKMALFQNGGYNYKLIESETGVKIKQEDDLVLRIFAPNAKKFEEAKEMIFNLKDIDSTAHLDFGGIYEAEIVEIIKSGFMIKFKKGTKPVFIKNSDIAGGKSRIPDSAMFNKRVGEKISVKYFGDDPSTGKMRLSCLSLNSKN</sequence>
<dbReference type="CDD" id="cd11364">
    <property type="entry name" value="RNase_PH_PNPase_2"/>
    <property type="match status" value="1"/>
</dbReference>
<evidence type="ECO:0000259" key="5">
    <source>
        <dbReference type="Pfam" id="PF03726"/>
    </source>
</evidence>
<keyword evidence="1 2" id="KW-0694">RNA-binding</keyword>
<dbReference type="AlphaFoldDB" id="A0A0N5BZ20"/>
<dbReference type="InterPro" id="IPR036345">
    <property type="entry name" value="ExoRNase_PH_dom2_sf"/>
</dbReference>
<dbReference type="WBParaSite" id="SPAL_0001101600.1">
    <property type="protein sequence ID" value="SPAL_0001101600.1"/>
    <property type="gene ID" value="SPAL_0001101600"/>
</dbReference>
<proteinExistence type="predicted"/>
<feature type="domain" description="Polyribonucleotide nucleotidyltransferase RNA-binding" evidence="5">
    <location>
        <begin position="264"/>
        <end position="346"/>
    </location>
</feature>
<dbReference type="PROSITE" id="PS50084">
    <property type="entry name" value="KH_TYPE_1"/>
    <property type="match status" value="1"/>
</dbReference>
<dbReference type="NCBIfam" id="TIGR03591">
    <property type="entry name" value="polynuc_phos"/>
    <property type="match status" value="1"/>
</dbReference>
<evidence type="ECO:0000256" key="1">
    <source>
        <dbReference type="ARBA" id="ARBA00022884"/>
    </source>
</evidence>
<dbReference type="InterPro" id="IPR012162">
    <property type="entry name" value="PNPase"/>
</dbReference>